<keyword evidence="2" id="KW-1185">Reference proteome</keyword>
<gene>
    <name evidence="1" type="ORF">CSSPTR1EN2_LOCUS14136</name>
</gene>
<evidence type="ECO:0000313" key="2">
    <source>
        <dbReference type="Proteomes" id="UP001497512"/>
    </source>
</evidence>
<dbReference type="EMBL" id="OZ019895">
    <property type="protein sequence ID" value="CAK9218741.1"/>
    <property type="molecule type" value="Genomic_DNA"/>
</dbReference>
<reference evidence="1" key="1">
    <citation type="submission" date="2024-02" db="EMBL/GenBank/DDBJ databases">
        <authorList>
            <consortium name="ELIXIR-Norway"/>
            <consortium name="Elixir Norway"/>
        </authorList>
    </citation>
    <scope>NUCLEOTIDE SEQUENCE</scope>
</reference>
<name>A0ABP0UCR0_9BRYO</name>
<organism evidence="1 2">
    <name type="scientific">Sphagnum troendelagicum</name>
    <dbReference type="NCBI Taxonomy" id="128251"/>
    <lineage>
        <taxon>Eukaryota</taxon>
        <taxon>Viridiplantae</taxon>
        <taxon>Streptophyta</taxon>
        <taxon>Embryophyta</taxon>
        <taxon>Bryophyta</taxon>
        <taxon>Sphagnophytina</taxon>
        <taxon>Sphagnopsida</taxon>
        <taxon>Sphagnales</taxon>
        <taxon>Sphagnaceae</taxon>
        <taxon>Sphagnum</taxon>
    </lineage>
</organism>
<sequence length="78" mass="9088">MKTFVKLNLDTRVEAATTSKNCRKPRSAPYHLQVCTLHPQEYLYFTRKRNSTSGIAQNEISNRPQAATTYSKQRQHIY</sequence>
<evidence type="ECO:0000313" key="1">
    <source>
        <dbReference type="EMBL" id="CAK9218741.1"/>
    </source>
</evidence>
<proteinExistence type="predicted"/>
<accession>A0ABP0UCR0</accession>
<protein>
    <submittedName>
        <fullName evidence="1">Uncharacterized protein</fullName>
    </submittedName>
</protein>
<dbReference type="Proteomes" id="UP001497512">
    <property type="component" value="Chromosome 3"/>
</dbReference>